<dbReference type="Gene3D" id="2.60.200.20">
    <property type="match status" value="1"/>
</dbReference>
<protein>
    <submittedName>
        <fullName evidence="14">Uncharacterized protein</fullName>
    </submittedName>
</protein>
<dbReference type="EMBL" id="BPWL01000001">
    <property type="protein sequence ID" value="GJJ06226.1"/>
    <property type="molecule type" value="Genomic_DNA"/>
</dbReference>
<dbReference type="InterPro" id="IPR008984">
    <property type="entry name" value="SMAD_FHA_dom_sf"/>
</dbReference>
<sequence>MTTFGLRVQESHSFSLSNVNPYSVNHDDSLLSTESSFPATGDGEDEEVEPTQAQSQLRQPSFDVVQDEALVGVLISVGPLAEIGHFHMRKDHPSKQWTVGRGKDCTFVIKDNQISNHHCTLAWNGKMGQRSEVTLTDTSTNGTTVGNRFLQKGTAILHSGTTICLANIPNGNLIFQDIEGMSRRNAPQVWSKYDIGVELGRGAFAKVNQCVERATGKEFAVKIIELSKVRRTQSEKNIKREAAILQELSQFRHVSGGPENIVTLYESFEEVDCLYLILERLHGGDLLSYILTHGPLPEERVRHMAAQMCQAIAYVHQKGVTHRDLKPENVLLTDTQPIICKIADFGLAKIVDDQTFLKTTCGTPVYLAPEVVLRLDQTQAYDNKVDSWSLGVIFFCMLTKQNPFDTLYESAQTDYEKRQYFVRRRVHWDILNTFPLSDHGHDFIRRLLTDDPRRRYSVERMLDHPWISEFVPSYSKIFPFQEDSEPPPTASLTDSEALVCSQSFQQLHLSDGSAMPIPGLTSITPENNSPNNIEPTPPPLDIHVPSYSSELSLTTNMPGAFPKIRNTAAILPALAEGDSGDLIRNPDSAETLKGKNYLIAGDSPLSSLTSEEEDEEDSDPPEQAKTASFRRQRPDSKRKRRDDSPPPNPAPTKARRPPSARKTTKDAPVRKSTRTRSSKRI</sequence>
<dbReference type="CDD" id="cd05117">
    <property type="entry name" value="STKc_CAMK"/>
    <property type="match status" value="1"/>
</dbReference>
<feature type="region of interest" description="Disordered" evidence="11">
    <location>
        <begin position="594"/>
        <end position="681"/>
    </location>
</feature>
<feature type="cross-link" description="Glycyl lysine isopeptide (Lys-Gly) (interchain with G-Cter in SUMO2)" evidence="9">
    <location>
        <position position="326"/>
    </location>
</feature>
<dbReference type="Gene3D" id="3.30.200.20">
    <property type="entry name" value="Phosphorylase Kinase, domain 1"/>
    <property type="match status" value="1"/>
</dbReference>
<dbReference type="FunFam" id="1.10.510.10:FF:000571">
    <property type="entry name" value="Maternal embryonic leucine zipper kinase"/>
    <property type="match status" value="1"/>
</dbReference>
<keyword evidence="2" id="KW-0723">Serine/threonine-protein kinase</keyword>
<evidence type="ECO:0000313" key="15">
    <source>
        <dbReference type="Proteomes" id="UP001050691"/>
    </source>
</evidence>
<proteinExistence type="inferred from homology"/>
<evidence type="ECO:0000256" key="1">
    <source>
        <dbReference type="ARBA" id="ARBA00005575"/>
    </source>
</evidence>
<feature type="active site" description="Proton acceptor" evidence="7">
    <location>
        <position position="324"/>
    </location>
</feature>
<dbReference type="CDD" id="cd00060">
    <property type="entry name" value="FHA"/>
    <property type="match status" value="1"/>
</dbReference>
<dbReference type="InterPro" id="IPR000719">
    <property type="entry name" value="Prot_kinase_dom"/>
</dbReference>
<keyword evidence="4 8" id="KW-0547">Nucleotide-binding</keyword>
<evidence type="ECO:0000256" key="6">
    <source>
        <dbReference type="ARBA" id="ARBA00022840"/>
    </source>
</evidence>
<evidence type="ECO:0000256" key="5">
    <source>
        <dbReference type="ARBA" id="ARBA00022777"/>
    </source>
</evidence>
<dbReference type="SMART" id="SM00240">
    <property type="entry name" value="FHA"/>
    <property type="match status" value="1"/>
</dbReference>
<dbReference type="PROSITE" id="PS00107">
    <property type="entry name" value="PROTEIN_KINASE_ATP"/>
    <property type="match status" value="1"/>
</dbReference>
<keyword evidence="3" id="KW-0808">Transferase</keyword>
<feature type="domain" description="FHA" evidence="12">
    <location>
        <begin position="97"/>
        <end position="150"/>
    </location>
</feature>
<dbReference type="SMART" id="SM00220">
    <property type="entry name" value="S_TKc"/>
    <property type="match status" value="1"/>
</dbReference>
<feature type="binding site" evidence="8">
    <location>
        <begin position="328"/>
        <end position="329"/>
    </location>
    <ligand>
        <name>ATP</name>
        <dbReference type="ChEBI" id="CHEBI:30616"/>
    </ligand>
</feature>
<keyword evidence="6 8" id="KW-0067">ATP-binding</keyword>
<dbReference type="GO" id="GO:0005524">
    <property type="term" value="F:ATP binding"/>
    <property type="evidence" value="ECO:0007669"/>
    <property type="project" value="UniProtKB-UniRule"/>
</dbReference>
<gene>
    <name evidence="14" type="ORF">Clacol_000416</name>
</gene>
<dbReference type="InterPro" id="IPR017441">
    <property type="entry name" value="Protein_kinase_ATP_BS"/>
</dbReference>
<dbReference type="SUPFAM" id="SSF49879">
    <property type="entry name" value="SMAD/FHA domain"/>
    <property type="match status" value="1"/>
</dbReference>
<feature type="binding site" evidence="8">
    <location>
        <position position="344"/>
    </location>
    <ligand>
        <name>ATP</name>
        <dbReference type="ChEBI" id="CHEBI:30616"/>
    </ligand>
</feature>
<evidence type="ECO:0000259" key="12">
    <source>
        <dbReference type="PROSITE" id="PS50006"/>
    </source>
</evidence>
<dbReference type="InterPro" id="IPR011009">
    <property type="entry name" value="Kinase-like_dom_sf"/>
</dbReference>
<feature type="compositionally biased region" description="Basic residues" evidence="11">
    <location>
        <begin position="671"/>
        <end position="681"/>
    </location>
</feature>
<feature type="region of interest" description="Disordered" evidence="11">
    <location>
        <begin position="30"/>
        <end position="60"/>
    </location>
</feature>
<dbReference type="InterPro" id="IPR008271">
    <property type="entry name" value="Ser/Thr_kinase_AS"/>
</dbReference>
<dbReference type="InterPro" id="IPR030616">
    <property type="entry name" value="Aur-like"/>
</dbReference>
<name>A0AAV4ZWH9_9AGAM</name>
<feature type="compositionally biased region" description="Basic residues" evidence="11">
    <location>
        <begin position="628"/>
        <end position="640"/>
    </location>
</feature>
<evidence type="ECO:0000259" key="13">
    <source>
        <dbReference type="PROSITE" id="PS50011"/>
    </source>
</evidence>
<keyword evidence="15" id="KW-1185">Reference proteome</keyword>
<evidence type="ECO:0000313" key="14">
    <source>
        <dbReference type="EMBL" id="GJJ06226.1"/>
    </source>
</evidence>
<evidence type="ECO:0000256" key="7">
    <source>
        <dbReference type="PIRSR" id="PIRSR630616-1"/>
    </source>
</evidence>
<evidence type="ECO:0000256" key="11">
    <source>
        <dbReference type="SAM" id="MobiDB-lite"/>
    </source>
</evidence>
<dbReference type="SUPFAM" id="SSF56112">
    <property type="entry name" value="Protein kinase-like (PK-like)"/>
    <property type="match status" value="1"/>
</dbReference>
<dbReference type="PANTHER" id="PTHR24350">
    <property type="entry name" value="SERINE/THREONINE-PROTEIN KINASE IAL-RELATED"/>
    <property type="match status" value="1"/>
</dbReference>
<feature type="domain" description="Protein kinase" evidence="13">
    <location>
        <begin position="193"/>
        <end position="467"/>
    </location>
</feature>
<keyword evidence="5" id="KW-0418">Kinase</keyword>
<dbReference type="PROSITE" id="PS00108">
    <property type="entry name" value="PROTEIN_KINASE_ST"/>
    <property type="match status" value="1"/>
</dbReference>
<dbReference type="Proteomes" id="UP001050691">
    <property type="component" value="Unassembled WGS sequence"/>
</dbReference>
<comment type="caution">
    <text evidence="14">The sequence shown here is derived from an EMBL/GenBank/DDBJ whole genome shotgun (WGS) entry which is preliminary data.</text>
</comment>
<accession>A0AAV4ZWH9</accession>
<comment type="similarity">
    <text evidence="1">Belongs to the protein kinase superfamily. CAMK Ser/Thr protein kinase family. CHEK2 subfamily.</text>
</comment>
<evidence type="ECO:0000256" key="2">
    <source>
        <dbReference type="ARBA" id="ARBA00022527"/>
    </source>
</evidence>
<dbReference type="PROSITE" id="PS50011">
    <property type="entry name" value="PROTEIN_KINASE_DOM"/>
    <property type="match status" value="1"/>
</dbReference>
<evidence type="ECO:0000256" key="3">
    <source>
        <dbReference type="ARBA" id="ARBA00022679"/>
    </source>
</evidence>
<dbReference type="GO" id="GO:0004674">
    <property type="term" value="F:protein serine/threonine kinase activity"/>
    <property type="evidence" value="ECO:0007669"/>
    <property type="project" value="UniProtKB-KW"/>
</dbReference>
<feature type="binding site" evidence="8 10">
    <location>
        <position position="222"/>
    </location>
    <ligand>
        <name>ATP</name>
        <dbReference type="ChEBI" id="CHEBI:30616"/>
    </ligand>
</feature>
<dbReference type="Pfam" id="PF00069">
    <property type="entry name" value="Pkinase"/>
    <property type="match status" value="1"/>
</dbReference>
<evidence type="ECO:0000256" key="9">
    <source>
        <dbReference type="PIRSR" id="PIRSR630616-3"/>
    </source>
</evidence>
<dbReference type="AlphaFoldDB" id="A0AAV4ZWH9"/>
<evidence type="ECO:0000256" key="8">
    <source>
        <dbReference type="PIRSR" id="PIRSR630616-2"/>
    </source>
</evidence>
<feature type="compositionally biased region" description="Acidic residues" evidence="11">
    <location>
        <begin position="610"/>
        <end position="620"/>
    </location>
</feature>
<reference evidence="14" key="1">
    <citation type="submission" date="2021-10" db="EMBL/GenBank/DDBJ databases">
        <title>De novo Genome Assembly of Clathrus columnatus (Basidiomycota, Fungi) Using Illumina and Nanopore Sequence Data.</title>
        <authorList>
            <person name="Ogiso-Tanaka E."/>
            <person name="Itagaki H."/>
            <person name="Hosoya T."/>
            <person name="Hosaka K."/>
        </authorList>
    </citation>
    <scope>NUCLEOTIDE SEQUENCE</scope>
    <source>
        <strain evidence="14">MO-923</strain>
    </source>
</reference>
<dbReference type="Gene3D" id="1.10.510.10">
    <property type="entry name" value="Transferase(Phosphotransferase) domain 1"/>
    <property type="match status" value="1"/>
</dbReference>
<dbReference type="InterPro" id="IPR000253">
    <property type="entry name" value="FHA_dom"/>
</dbReference>
<organism evidence="14 15">
    <name type="scientific">Clathrus columnatus</name>
    <dbReference type="NCBI Taxonomy" id="1419009"/>
    <lineage>
        <taxon>Eukaryota</taxon>
        <taxon>Fungi</taxon>
        <taxon>Dikarya</taxon>
        <taxon>Basidiomycota</taxon>
        <taxon>Agaricomycotina</taxon>
        <taxon>Agaricomycetes</taxon>
        <taxon>Phallomycetidae</taxon>
        <taxon>Phallales</taxon>
        <taxon>Clathraceae</taxon>
        <taxon>Clathrus</taxon>
    </lineage>
</organism>
<dbReference type="PROSITE" id="PS50006">
    <property type="entry name" value="FHA_DOMAIN"/>
    <property type="match status" value="1"/>
</dbReference>
<feature type="region of interest" description="Disordered" evidence="11">
    <location>
        <begin position="515"/>
        <end position="545"/>
    </location>
</feature>
<feature type="compositionally biased region" description="Polar residues" evidence="11">
    <location>
        <begin position="521"/>
        <end position="534"/>
    </location>
</feature>
<evidence type="ECO:0000256" key="10">
    <source>
        <dbReference type="PROSITE-ProRule" id="PRU10141"/>
    </source>
</evidence>
<evidence type="ECO:0000256" key="4">
    <source>
        <dbReference type="ARBA" id="ARBA00022741"/>
    </source>
</evidence>
<dbReference type="Pfam" id="PF00498">
    <property type="entry name" value="FHA"/>
    <property type="match status" value="1"/>
</dbReference>